<comment type="caution">
    <text evidence="1">The sequence shown here is derived from an EMBL/GenBank/DDBJ whole genome shotgun (WGS) entry which is preliminary data.</text>
</comment>
<accession>B1V1I0</accession>
<dbReference type="EMBL" id="ABOO01000010">
    <property type="protein sequence ID" value="EDT72316.1"/>
    <property type="molecule type" value="Genomic_DNA"/>
</dbReference>
<sequence>MLDLFFKYVLNVFIKKSPFNVLLTLRKMKNPKGTKKF</sequence>
<dbReference type="Proteomes" id="UP000003188">
    <property type="component" value="Unassembled WGS sequence"/>
</dbReference>
<evidence type="ECO:0000313" key="1">
    <source>
        <dbReference type="EMBL" id="EDT72316.1"/>
    </source>
</evidence>
<gene>
    <name evidence="1" type="ORF">CJD_1878</name>
</gene>
<reference evidence="1 2" key="1">
    <citation type="submission" date="2008-03" db="EMBL/GenBank/DDBJ databases">
        <authorList>
            <person name="Paulsen I."/>
            <person name="Sebastian Y."/>
        </authorList>
    </citation>
    <scope>NUCLEOTIDE SEQUENCE [LARGE SCALE GENOMIC DNA]</scope>
    <source>
        <strain evidence="2">D str. JGS1721</strain>
    </source>
</reference>
<organism evidence="1 2">
    <name type="scientific">Clostridium perfringens D str. JGS1721</name>
    <dbReference type="NCBI Taxonomy" id="488537"/>
    <lineage>
        <taxon>Bacteria</taxon>
        <taxon>Bacillati</taxon>
        <taxon>Bacillota</taxon>
        <taxon>Clostridia</taxon>
        <taxon>Eubacteriales</taxon>
        <taxon>Clostridiaceae</taxon>
        <taxon>Clostridium</taxon>
    </lineage>
</organism>
<name>B1V1I0_CLOPF</name>
<dbReference type="AlphaFoldDB" id="B1V1I0"/>
<proteinExistence type="predicted"/>
<protein>
    <submittedName>
        <fullName evidence="1">Uncharacterized protein</fullName>
    </submittedName>
</protein>
<evidence type="ECO:0000313" key="2">
    <source>
        <dbReference type="Proteomes" id="UP000003188"/>
    </source>
</evidence>